<proteinExistence type="predicted"/>
<feature type="compositionally biased region" description="Low complexity" evidence="1">
    <location>
        <begin position="145"/>
        <end position="157"/>
    </location>
</feature>
<feature type="region of interest" description="Disordered" evidence="1">
    <location>
        <begin position="118"/>
        <end position="174"/>
    </location>
</feature>
<dbReference type="Proteomes" id="UP001370348">
    <property type="component" value="Chromosome"/>
</dbReference>
<organism evidence="2 3">
    <name type="scientific">Pendulispora albinea</name>
    <dbReference type="NCBI Taxonomy" id="2741071"/>
    <lineage>
        <taxon>Bacteria</taxon>
        <taxon>Pseudomonadati</taxon>
        <taxon>Myxococcota</taxon>
        <taxon>Myxococcia</taxon>
        <taxon>Myxococcales</taxon>
        <taxon>Sorangiineae</taxon>
        <taxon>Pendulisporaceae</taxon>
        <taxon>Pendulispora</taxon>
    </lineage>
</organism>
<evidence type="ECO:0000256" key="1">
    <source>
        <dbReference type="SAM" id="MobiDB-lite"/>
    </source>
</evidence>
<dbReference type="RefSeq" id="WP_394828093.1">
    <property type="nucleotide sequence ID" value="NZ_CP089984.1"/>
</dbReference>
<reference evidence="2 3" key="1">
    <citation type="submission" date="2021-12" db="EMBL/GenBank/DDBJ databases">
        <title>Discovery of the Pendulisporaceae a myxobacterial family with distinct sporulation behavior and unique specialized metabolism.</title>
        <authorList>
            <person name="Garcia R."/>
            <person name="Popoff A."/>
            <person name="Bader C.D."/>
            <person name="Loehr J."/>
            <person name="Walesch S."/>
            <person name="Walt C."/>
            <person name="Boldt J."/>
            <person name="Bunk B."/>
            <person name="Haeckl F.J.F.P.J."/>
            <person name="Gunesch A.P."/>
            <person name="Birkelbach J."/>
            <person name="Nuebel U."/>
            <person name="Pietschmann T."/>
            <person name="Bach T."/>
            <person name="Mueller R."/>
        </authorList>
    </citation>
    <scope>NUCLEOTIDE SEQUENCE [LARGE SCALE GENOMIC DNA]</scope>
    <source>
        <strain evidence="2 3">MSr11954</strain>
    </source>
</reference>
<keyword evidence="3" id="KW-1185">Reference proteome</keyword>
<evidence type="ECO:0000313" key="3">
    <source>
        <dbReference type="Proteomes" id="UP001370348"/>
    </source>
</evidence>
<protein>
    <submittedName>
        <fullName evidence="2">Uncharacterized protein</fullName>
    </submittedName>
</protein>
<evidence type="ECO:0000313" key="2">
    <source>
        <dbReference type="EMBL" id="WXB18463.1"/>
    </source>
</evidence>
<name>A0ABZ2M7I5_9BACT</name>
<sequence length="340" mass="35528">MNAPYPLQFFIVMGVFGALGARPAAARDRVCPSMAIEADGGVVGRWPELPEQVRAAFDARDDIDRCARVVLSWRDGTIAVAVVLPDGRRASRSVLQREDVVPMLEALLLVPPSSPPVDGHALPVERSSPPADGYAPPVVGPSPPAHSSSTSSARSAAPTPPVEQASPRAARVESSSRVRIELSVATGARAGDGYTSAGFGVLSFLDIAGWLGGFAGRLDGYGVAGGPDGAAMELALLLGRRFRFDTLALDVIGGPAIVPQTNIVVKQDRDRIREEVRSGPVPRWLVGTRLHFGARSVMRTFVGIDGEVGGAGLVGADPDERGQLPVWTVGFAFGATVGSL</sequence>
<accession>A0ABZ2M7I5</accession>
<dbReference type="EMBL" id="CP089984">
    <property type="protein sequence ID" value="WXB18463.1"/>
    <property type="molecule type" value="Genomic_DNA"/>
</dbReference>
<gene>
    <name evidence="2" type="ORF">LZC94_14620</name>
</gene>